<name>W2L378_PHYNI</name>
<feature type="non-terminal residue" evidence="2">
    <location>
        <position position="1"/>
    </location>
</feature>
<dbReference type="AlphaFoldDB" id="W2L378"/>
<evidence type="ECO:0000313" key="2">
    <source>
        <dbReference type="EMBL" id="ETL91866.1"/>
    </source>
</evidence>
<dbReference type="VEuPathDB" id="FungiDB:PPTG_01529"/>
<accession>W2L378</accession>
<protein>
    <submittedName>
        <fullName evidence="2">Uncharacterized protein</fullName>
    </submittedName>
</protein>
<organism evidence="2">
    <name type="scientific">Phytophthora nicotianae</name>
    <name type="common">Potato buckeye rot agent</name>
    <name type="synonym">Phytophthora parasitica</name>
    <dbReference type="NCBI Taxonomy" id="4792"/>
    <lineage>
        <taxon>Eukaryota</taxon>
        <taxon>Sar</taxon>
        <taxon>Stramenopiles</taxon>
        <taxon>Oomycota</taxon>
        <taxon>Peronosporomycetes</taxon>
        <taxon>Peronosporales</taxon>
        <taxon>Peronosporaceae</taxon>
        <taxon>Phytophthora</taxon>
    </lineage>
</organism>
<dbReference type="OrthoDB" id="129330at2759"/>
<feature type="region of interest" description="Disordered" evidence="1">
    <location>
        <begin position="271"/>
        <end position="291"/>
    </location>
</feature>
<evidence type="ECO:0000256" key="1">
    <source>
        <dbReference type="SAM" id="MobiDB-lite"/>
    </source>
</evidence>
<dbReference type="EMBL" id="KI679977">
    <property type="protein sequence ID" value="ETL91866.1"/>
    <property type="molecule type" value="Genomic_DNA"/>
</dbReference>
<reference evidence="2" key="1">
    <citation type="submission" date="2013-11" db="EMBL/GenBank/DDBJ databases">
        <title>The Genome Sequence of Phytophthora parasitica CHvinca01.</title>
        <authorList>
            <consortium name="The Broad Institute Genomics Platform"/>
            <person name="Russ C."/>
            <person name="Tyler B."/>
            <person name="Panabieres F."/>
            <person name="Shan W."/>
            <person name="Tripathy S."/>
            <person name="Grunwald N."/>
            <person name="Machado M."/>
            <person name="Johnson C.S."/>
            <person name="Arredondo F."/>
            <person name="Hong C."/>
            <person name="Coffey M."/>
            <person name="Young S.K."/>
            <person name="Zeng Q."/>
            <person name="Gargeya S."/>
            <person name="Fitzgerald M."/>
            <person name="Abouelleil A."/>
            <person name="Alvarado L."/>
            <person name="Chapman S.B."/>
            <person name="Gainer-Dewar J."/>
            <person name="Goldberg J."/>
            <person name="Griggs A."/>
            <person name="Gujja S."/>
            <person name="Hansen M."/>
            <person name="Howarth C."/>
            <person name="Imamovic A."/>
            <person name="Ireland A."/>
            <person name="Larimer J."/>
            <person name="McCowan C."/>
            <person name="Murphy C."/>
            <person name="Pearson M."/>
            <person name="Poon T.W."/>
            <person name="Priest M."/>
            <person name="Roberts A."/>
            <person name="Saif S."/>
            <person name="Shea T."/>
            <person name="Sykes S."/>
            <person name="Wortman J."/>
            <person name="Nusbaum C."/>
            <person name="Birren B."/>
        </authorList>
    </citation>
    <scope>NUCLEOTIDE SEQUENCE [LARGE SCALE GENOMIC DNA]</scope>
    <source>
        <strain evidence="2">CHvinca01</strain>
    </source>
</reference>
<sequence>YQRQLDSHVAIPVAALKRRQEREQNEASESGGQDRRVVARKRVAALIYNLTNRQEIAGTLATLYLYRGSCYYSSASCTSLPLGEAIRQLTTEQYACALITDDDPSSPKYHAVSYLDDYIYRPDELQVVNLYEFTMWYFRRKTGNYRTAKLNFRESHPLYKSHCLGKRHIDVVPVIQGFRMPSSQNDNSNLACKRAVLSLILFKPFRSLADLIDESVDCADAMVWQSALDVWLPTRSTFVETIMINMQDYYIGQQRAKAESAAHAEAAVINHREGDVEADEDGNNDSDEIYGDNAVDQDYILNDDDMSVDEDMMNIRENGGGDAVVLDS</sequence>
<dbReference type="Proteomes" id="UP000054423">
    <property type="component" value="Unassembled WGS sequence"/>
</dbReference>
<proteinExistence type="predicted"/>
<feature type="compositionally biased region" description="Acidic residues" evidence="1">
    <location>
        <begin position="276"/>
        <end position="290"/>
    </location>
</feature>
<gene>
    <name evidence="2" type="ORF">L917_09667</name>
</gene>